<keyword evidence="4 7" id="KW-0805">Transcription regulation</keyword>
<feature type="domain" description="SpoVT-AbrB" evidence="8">
    <location>
        <begin position="81"/>
        <end position="124"/>
    </location>
</feature>
<dbReference type="EMBL" id="CP134146">
    <property type="protein sequence ID" value="WNC68077.1"/>
    <property type="molecule type" value="Genomic_DNA"/>
</dbReference>
<dbReference type="InterPro" id="IPR035644">
    <property type="entry name" value="MraZ_C"/>
</dbReference>
<comment type="subunit">
    <text evidence="7">Forms oligomers.</text>
</comment>
<evidence type="ECO:0000313" key="10">
    <source>
        <dbReference type="Proteomes" id="UP001248581"/>
    </source>
</evidence>
<dbReference type="InterPro" id="IPR003444">
    <property type="entry name" value="MraZ"/>
</dbReference>
<comment type="subcellular location">
    <subcellularLocation>
        <location evidence="7">Cytoplasm</location>
        <location evidence="7">Nucleoid</location>
    </subcellularLocation>
</comment>
<evidence type="ECO:0000259" key="8">
    <source>
        <dbReference type="PROSITE" id="PS51740"/>
    </source>
</evidence>
<evidence type="ECO:0000256" key="3">
    <source>
        <dbReference type="ARBA" id="ARBA00022737"/>
    </source>
</evidence>
<keyword evidence="3" id="KW-0677">Repeat</keyword>
<keyword evidence="6 7" id="KW-0804">Transcription</keyword>
<dbReference type="InterPro" id="IPR035642">
    <property type="entry name" value="MraZ_N"/>
</dbReference>
<evidence type="ECO:0000256" key="4">
    <source>
        <dbReference type="ARBA" id="ARBA00023015"/>
    </source>
</evidence>
<gene>
    <name evidence="7 9" type="primary">mraZ</name>
    <name evidence="9" type="ORF">RI845_16315</name>
</gene>
<proteinExistence type="inferred from homology"/>
<protein>
    <recommendedName>
        <fullName evidence="1 7">Transcriptional regulator MraZ</fullName>
    </recommendedName>
</protein>
<dbReference type="Gene3D" id="3.40.1550.20">
    <property type="entry name" value="Transcriptional regulator MraZ domain"/>
    <property type="match status" value="1"/>
</dbReference>
<dbReference type="HAMAP" id="MF_01008">
    <property type="entry name" value="MraZ"/>
    <property type="match status" value="1"/>
</dbReference>
<dbReference type="Pfam" id="PF02381">
    <property type="entry name" value="MraZ"/>
    <property type="match status" value="2"/>
</dbReference>
<keyword evidence="5 7" id="KW-0238">DNA-binding</keyword>
<name>A0ABY9TGX3_9GAMM</name>
<dbReference type="InterPro" id="IPR038619">
    <property type="entry name" value="MraZ_sf"/>
</dbReference>
<evidence type="ECO:0000256" key="5">
    <source>
        <dbReference type="ARBA" id="ARBA00023125"/>
    </source>
</evidence>
<sequence length="152" mass="17611">MFRGASNITLDSKNRITIPTKYRETLYADFDGKMICTLHTENRCLLLYPLPEWEELELKLSRLSDMNKSERAIKRILLGNATECELDKNGRLLLNGVLRQHANLDKSVMLVGLFNKFEIWNEADWQSEMQTGIDDIQSGTLELTERLQDFSL</sequence>
<evidence type="ECO:0000256" key="1">
    <source>
        <dbReference type="ARBA" id="ARBA00013860"/>
    </source>
</evidence>
<evidence type="ECO:0000256" key="7">
    <source>
        <dbReference type="HAMAP-Rule" id="MF_01008"/>
    </source>
</evidence>
<dbReference type="InterPro" id="IPR037914">
    <property type="entry name" value="SpoVT-AbrB_sf"/>
</dbReference>
<feature type="domain" description="SpoVT-AbrB" evidence="8">
    <location>
        <begin position="5"/>
        <end position="52"/>
    </location>
</feature>
<dbReference type="Proteomes" id="UP001248581">
    <property type="component" value="Chromosome"/>
</dbReference>
<dbReference type="PROSITE" id="PS51740">
    <property type="entry name" value="SPOVT_ABRB"/>
    <property type="match status" value="2"/>
</dbReference>
<accession>A0ABY9TGX3</accession>
<evidence type="ECO:0000256" key="2">
    <source>
        <dbReference type="ARBA" id="ARBA00022490"/>
    </source>
</evidence>
<dbReference type="PANTHER" id="PTHR34701:SF1">
    <property type="entry name" value="TRANSCRIPTIONAL REGULATOR MRAZ"/>
    <property type="match status" value="1"/>
</dbReference>
<dbReference type="CDD" id="cd16321">
    <property type="entry name" value="MraZ_C"/>
    <property type="match status" value="1"/>
</dbReference>
<evidence type="ECO:0000313" key="9">
    <source>
        <dbReference type="EMBL" id="WNC68077.1"/>
    </source>
</evidence>
<dbReference type="InterPro" id="IPR007159">
    <property type="entry name" value="SpoVT-AbrB_dom"/>
</dbReference>
<dbReference type="NCBIfam" id="TIGR00242">
    <property type="entry name" value="division/cell wall cluster transcriptional repressor MraZ"/>
    <property type="match status" value="1"/>
</dbReference>
<organism evidence="9 10">
    <name type="scientific">Thalassotalea nanhaiensis</name>
    <dbReference type="NCBI Taxonomy" id="3065648"/>
    <lineage>
        <taxon>Bacteria</taxon>
        <taxon>Pseudomonadati</taxon>
        <taxon>Pseudomonadota</taxon>
        <taxon>Gammaproteobacteria</taxon>
        <taxon>Alteromonadales</taxon>
        <taxon>Colwelliaceae</taxon>
        <taxon>Thalassotalea</taxon>
    </lineage>
</organism>
<dbReference type="InterPro" id="IPR020603">
    <property type="entry name" value="MraZ_dom"/>
</dbReference>
<dbReference type="PANTHER" id="PTHR34701">
    <property type="entry name" value="TRANSCRIPTIONAL REGULATOR MRAZ"/>
    <property type="match status" value="1"/>
</dbReference>
<comment type="similarity">
    <text evidence="7">Belongs to the MraZ family.</text>
</comment>
<keyword evidence="2 7" id="KW-0963">Cytoplasm</keyword>
<reference evidence="10" key="1">
    <citation type="submission" date="2023-09" db="EMBL/GenBank/DDBJ databases">
        <authorList>
            <person name="Li S."/>
            <person name="Li X."/>
            <person name="Zhang C."/>
            <person name="Zhao Z."/>
        </authorList>
    </citation>
    <scope>NUCLEOTIDE SEQUENCE [LARGE SCALE GENOMIC DNA]</scope>
    <source>
        <strain evidence="10">SQ345</strain>
    </source>
</reference>
<evidence type="ECO:0000256" key="6">
    <source>
        <dbReference type="ARBA" id="ARBA00023163"/>
    </source>
</evidence>
<dbReference type="CDD" id="cd16320">
    <property type="entry name" value="MraZ_N"/>
    <property type="match status" value="1"/>
</dbReference>
<keyword evidence="10" id="KW-1185">Reference proteome</keyword>
<dbReference type="RefSeq" id="WP_348387235.1">
    <property type="nucleotide sequence ID" value="NZ_CP134146.1"/>
</dbReference>
<dbReference type="SUPFAM" id="SSF89447">
    <property type="entry name" value="AbrB/MazE/MraZ-like"/>
    <property type="match status" value="1"/>
</dbReference>